<evidence type="ECO:0000313" key="1">
    <source>
        <dbReference type="EMBL" id="MBC5621359.1"/>
    </source>
</evidence>
<dbReference type="Proteomes" id="UP000646484">
    <property type="component" value="Unassembled WGS sequence"/>
</dbReference>
<keyword evidence="2" id="KW-1185">Reference proteome</keyword>
<dbReference type="RefSeq" id="WP_186975913.1">
    <property type="nucleotide sequence ID" value="NZ_JACOOH010000004.1"/>
</dbReference>
<dbReference type="Pfam" id="PF16132">
    <property type="entry name" value="DUF4843"/>
    <property type="match status" value="1"/>
</dbReference>
<comment type="caution">
    <text evidence="1">The sequence shown here is derived from an EMBL/GenBank/DDBJ whole genome shotgun (WGS) entry which is preliminary data.</text>
</comment>
<protein>
    <submittedName>
        <fullName evidence="1">DUF4843 domain-containing protein</fullName>
    </submittedName>
</protein>
<dbReference type="PROSITE" id="PS51257">
    <property type="entry name" value="PROKAR_LIPOPROTEIN"/>
    <property type="match status" value="1"/>
</dbReference>
<evidence type="ECO:0000313" key="2">
    <source>
        <dbReference type="Proteomes" id="UP000646484"/>
    </source>
</evidence>
<dbReference type="EMBL" id="JACOOH010000004">
    <property type="protein sequence ID" value="MBC5621359.1"/>
    <property type="molecule type" value="Genomic_DNA"/>
</dbReference>
<organism evidence="1 2">
    <name type="scientific">Butyricimonas hominis</name>
    <dbReference type="NCBI Taxonomy" id="2763032"/>
    <lineage>
        <taxon>Bacteria</taxon>
        <taxon>Pseudomonadati</taxon>
        <taxon>Bacteroidota</taxon>
        <taxon>Bacteroidia</taxon>
        <taxon>Bacteroidales</taxon>
        <taxon>Odoribacteraceae</taxon>
        <taxon>Butyricimonas</taxon>
    </lineage>
</organism>
<sequence length="273" mass="31090">MKSLIKYGLGFVVCLFFASCSDEKVEFYNAKDCALNFSTKEVQYSYAKNLEKNDVVVQVPITVVGPTTDFDREVSFTVLRDSSRNVAEGDYSIAPCVVKAGELSSRLDVTIKYSEELADTSKLLSLQLVENDYFGAGMKGNDMASVLWTDLLVRPHQTTIWRTWWFWFGRTYSRNFHELLITVFGDEVEITSYYAVTSVIEEHPEFVRVATLPYWYAANRKLRDYVEAYDKAHPDAPLMHSDDAQYYSSYALGVGQGVSRAGYTIASTLDRRY</sequence>
<gene>
    <name evidence="1" type="ORF">H8S64_09635</name>
</gene>
<dbReference type="InterPro" id="IPR032299">
    <property type="entry name" value="DUF4843"/>
</dbReference>
<name>A0ABR7D0D9_9BACT</name>
<proteinExistence type="predicted"/>
<accession>A0ABR7D0D9</accession>
<reference evidence="1 2" key="1">
    <citation type="submission" date="2020-08" db="EMBL/GenBank/DDBJ databases">
        <title>Genome public.</title>
        <authorList>
            <person name="Liu C."/>
            <person name="Sun Q."/>
        </authorList>
    </citation>
    <scope>NUCLEOTIDE SEQUENCE [LARGE SCALE GENOMIC DNA]</scope>
    <source>
        <strain evidence="1 2">NSJ-56</strain>
    </source>
</reference>